<comment type="caution">
    <text evidence="3">The sequence shown here is derived from an EMBL/GenBank/DDBJ whole genome shotgun (WGS) entry which is preliminary data.</text>
</comment>
<protein>
    <recommendedName>
        <fullName evidence="6">Cys-rich protein</fullName>
    </recommendedName>
</protein>
<dbReference type="Proteomes" id="UP000231990">
    <property type="component" value="Unassembled WGS sequence"/>
</dbReference>
<dbReference type="AlphaFoldDB" id="A0A2M9ZII1"/>
<evidence type="ECO:0008006" key="6">
    <source>
        <dbReference type="Google" id="ProtNLM"/>
    </source>
</evidence>
<evidence type="ECO:0000256" key="1">
    <source>
        <dbReference type="SAM" id="SignalP"/>
    </source>
</evidence>
<feature type="signal peptide" evidence="1">
    <location>
        <begin position="1"/>
        <end position="24"/>
    </location>
</feature>
<name>A0A2M9ZII1_9LEPT</name>
<evidence type="ECO:0000313" key="5">
    <source>
        <dbReference type="Proteomes" id="UP000231990"/>
    </source>
</evidence>
<dbReference type="RefSeq" id="WP_100715375.1">
    <property type="nucleotide sequence ID" value="NZ_NPDY01000029.1"/>
</dbReference>
<sequence>MKRLLCIASLALFTSLALPATLSADGCYLCGSGSSDACRDYCRYYGEETWDNRKKCENAGCRVSGTGSCPSASNYHVCDAVGTNSKTKKDVLVSLLRN</sequence>
<keyword evidence="1" id="KW-0732">Signal</keyword>
<reference evidence="4 5" key="1">
    <citation type="submission" date="2017-07" db="EMBL/GenBank/DDBJ databases">
        <title>Leptospira spp. isolated from tropical soils.</title>
        <authorList>
            <person name="Thibeaux R."/>
            <person name="Iraola G."/>
            <person name="Ferres I."/>
            <person name="Bierque E."/>
            <person name="Girault D."/>
            <person name="Soupe-Gilbert M.-E."/>
            <person name="Picardeau M."/>
            <person name="Goarant C."/>
        </authorList>
    </citation>
    <scope>NUCLEOTIDE SEQUENCE [LARGE SCALE GENOMIC DNA]</scope>
    <source>
        <strain evidence="3 5">FH1-B-B1</strain>
        <strain evidence="2 4">FH1-B-C1</strain>
    </source>
</reference>
<dbReference type="EMBL" id="NPDZ01000020">
    <property type="protein sequence ID" value="PJZ71774.1"/>
    <property type="molecule type" value="Genomic_DNA"/>
</dbReference>
<evidence type="ECO:0000313" key="4">
    <source>
        <dbReference type="Proteomes" id="UP000231962"/>
    </source>
</evidence>
<gene>
    <name evidence="2" type="ORF">CH360_17385</name>
    <name evidence="3" type="ORF">CH373_17810</name>
</gene>
<keyword evidence="4" id="KW-1185">Reference proteome</keyword>
<accession>A0A2M9ZII1</accession>
<evidence type="ECO:0000313" key="3">
    <source>
        <dbReference type="EMBL" id="PJZ71774.1"/>
    </source>
</evidence>
<feature type="chain" id="PRO_5014838693" description="Cys-rich protein" evidence="1">
    <location>
        <begin position="25"/>
        <end position="98"/>
    </location>
</feature>
<dbReference type="EMBL" id="NPDY01000029">
    <property type="protein sequence ID" value="PJZ68227.1"/>
    <property type="molecule type" value="Genomic_DNA"/>
</dbReference>
<organism evidence="3 5">
    <name type="scientific">Leptospira perolatii</name>
    <dbReference type="NCBI Taxonomy" id="2023191"/>
    <lineage>
        <taxon>Bacteria</taxon>
        <taxon>Pseudomonadati</taxon>
        <taxon>Spirochaetota</taxon>
        <taxon>Spirochaetia</taxon>
        <taxon>Leptospirales</taxon>
        <taxon>Leptospiraceae</taxon>
        <taxon>Leptospira</taxon>
    </lineage>
</organism>
<dbReference type="OrthoDB" id="344824at2"/>
<evidence type="ECO:0000313" key="2">
    <source>
        <dbReference type="EMBL" id="PJZ68227.1"/>
    </source>
</evidence>
<dbReference type="Proteomes" id="UP000231962">
    <property type="component" value="Unassembled WGS sequence"/>
</dbReference>
<proteinExistence type="predicted"/>